<dbReference type="Proteomes" id="UP000604046">
    <property type="component" value="Unassembled WGS sequence"/>
</dbReference>
<feature type="region of interest" description="Disordered" evidence="2">
    <location>
        <begin position="535"/>
        <end position="596"/>
    </location>
</feature>
<evidence type="ECO:0000256" key="1">
    <source>
        <dbReference type="ARBA" id="ARBA00023172"/>
    </source>
</evidence>
<reference evidence="3" key="1">
    <citation type="submission" date="2021-02" db="EMBL/GenBank/DDBJ databases">
        <authorList>
            <person name="Dougan E. K."/>
            <person name="Rhodes N."/>
            <person name="Thang M."/>
            <person name="Chan C."/>
        </authorList>
    </citation>
    <scope>NUCLEOTIDE SEQUENCE</scope>
</reference>
<feature type="compositionally biased region" description="Gly residues" evidence="2">
    <location>
        <begin position="557"/>
        <end position="569"/>
    </location>
</feature>
<dbReference type="InterPro" id="IPR011010">
    <property type="entry name" value="DNA_brk_join_enz"/>
</dbReference>
<name>A0A812J3R1_9DINO</name>
<keyword evidence="4" id="KW-1185">Reference proteome</keyword>
<dbReference type="EMBL" id="CAJNDS010000369">
    <property type="protein sequence ID" value="CAE7198406.1"/>
    <property type="molecule type" value="Genomic_DNA"/>
</dbReference>
<dbReference type="GO" id="GO:0015074">
    <property type="term" value="P:DNA integration"/>
    <property type="evidence" value="ECO:0007669"/>
    <property type="project" value="InterPro"/>
</dbReference>
<accession>A0A812J3R1</accession>
<protein>
    <submittedName>
        <fullName evidence="3">Uncharacterized protein</fullName>
    </submittedName>
</protein>
<dbReference type="GO" id="GO:0003677">
    <property type="term" value="F:DNA binding"/>
    <property type="evidence" value="ECO:0007669"/>
    <property type="project" value="InterPro"/>
</dbReference>
<feature type="region of interest" description="Disordered" evidence="2">
    <location>
        <begin position="227"/>
        <end position="284"/>
    </location>
</feature>
<comment type="caution">
    <text evidence="3">The sequence shown here is derived from an EMBL/GenBank/DDBJ whole genome shotgun (WGS) entry which is preliminary data.</text>
</comment>
<proteinExistence type="predicted"/>
<organism evidence="3 4">
    <name type="scientific">Symbiodinium natans</name>
    <dbReference type="NCBI Taxonomy" id="878477"/>
    <lineage>
        <taxon>Eukaryota</taxon>
        <taxon>Sar</taxon>
        <taxon>Alveolata</taxon>
        <taxon>Dinophyceae</taxon>
        <taxon>Suessiales</taxon>
        <taxon>Symbiodiniaceae</taxon>
        <taxon>Symbiodinium</taxon>
    </lineage>
</organism>
<evidence type="ECO:0000313" key="3">
    <source>
        <dbReference type="EMBL" id="CAE7198406.1"/>
    </source>
</evidence>
<sequence length="1756" mass="192579">MAAAALNKPPCTQAQVEALGETIEPGKALPALFALLGKDGEDGAGPSRLGQAYLVRTRHGGFLVVLPFDDRVIEAMRALKSDDGEDLVLEHRARVELETVRGRTLGKHDVYFVDVPWEGVSGFTKSHPLRGAAARELRLTAFSAEGVSARPRTVSVLRAAARWVQTAMDSSTAAEYVTGEDEETGMGVPETAVLSEDEAEVDGQPVEEQEMVSFLQDRIRQLEAVLNQRPQPQDDRTASGRSAPLLARPSQGLDTGALERLRSLAGPPPRQPLLGQTPKVAAPRPPAVLRDSLFREAELGALPEVAAEDPFVGADSAPDPLHQLLALLVDRVAPAKQQDAVAAARSSGQGSGSDSSGIKGCLAREAFLRQIQDLPTVGEIARVNALRDLGLDREDPSLMKTCIERRFPLTNHRLLGHVAQFAAEGWEAGVRLQNPELRGFAARLLIFVEQASLDSGRLQLAWLLGGYAEPPPQLWNNSRRSSLKPFSSLAHPSWVAGNIAFLRDLDYFENRMSSLNNKEGRATSRGCRHSWNRCKRSGPELAPSKAKGKGEQHSVDGGLGSFEGRGVLGRGYRPASGGSHEFPERPLPDLDPSSTKPLCPAELVQYTLRRSCKSRRRRRYFQTRAHLLQALGRCGPKFSAFASVAQELPSNNRMDVDLFAKLAKALHVDFDAYSKAEASREPSAPEPAPMSTANVRDTGSLEASVLPSAPARASAGGSPAETLSRSLRELDTLKVTASRIKWKHPPEFDPLPYLDDPLLRAAYIDPEDLEWDRLIINPTVVNGRMLTRNTFSKGLSPGWLLSSLHLQPFEGLRYHAADLSDFYHSFKVSRRRALRNRVRARFHAHELRGLSSFDPSLREPLGIGLNTLAMGDNLAVEVAQAAHTGLLRKLCGCMLPGEVLRYREPVPRGSLIEALAIDDHVCLQKLPLAELPFADDARDARIFGMAADAYAGVGLHQNRKKDKVKCTSGVVLGAELDGIKGVVCAPRERVHCLCMLTGFVARRGSCTPELLDSLLGCWIHVLLFRRPLFCIIDGLFGEGKGYGRTRVFRLSQKARNELFLLSVLGGLAQSDLRAQYHDSLFALDASPWGGAVCSAAVGAQASAELWRYGEQRGYYTRLASPASAVLLEHSIEHDGDRAFGDTTIGDTDHRAPLRPFNLTRPLAEGILYDAVELFRGVGNWSEAHAKVGLRVHSGLSAKTCKGLSADILDDAVCRDLMSLAARRVVREWHAGVPGHTYGTLRRRAALILTLAVRCGQLISVEQPSGSCLYRLACFQRLASLGCVLTSFCFCSFGSPFRKRSLWLHNKPWVAELAGDCVCKWKGKHFSARGWHFDSKSVREFVSRCRPSCEAVYGAAPVPGQSVASFSGSYPKPLVLRMAAGSLAAKDGLLQPLSKDLQSATLKRLGVTEPAEFDCRVGAEEPFAARAWHEDPPWVSELGPLDTEAGYAPSTTHKMRKAFAAFVEYLVAVQGVVAESVFEDNRATEAALRSFGLHLFEHGFPRYLLVYAITAVQNRFPAYRHHLAAAWQVDLKWRLAEPGECRAVLPAGAIRAMLALGALWGWRAWTGLLLLGFLAMLHPAEMIGLTRRDLVFPADNLGHVRCLYVRLLNPKTSRFAHRQHGKIDDMFAVEILETIFGALPRDALLYPASMHTFRRYWDMALQRLEIPCRAADRGATPGVLRGSGATYFYQQTENLQLLAWRGRWSRMRTLEYYLQEVAAQMLLGELAPGARARVGALDQACDQVLYTVFCCGGASQY</sequence>
<dbReference type="InterPro" id="IPR013762">
    <property type="entry name" value="Integrase-like_cat_sf"/>
</dbReference>
<evidence type="ECO:0000256" key="2">
    <source>
        <dbReference type="SAM" id="MobiDB-lite"/>
    </source>
</evidence>
<dbReference type="Gene3D" id="1.10.443.10">
    <property type="entry name" value="Intergrase catalytic core"/>
    <property type="match status" value="1"/>
</dbReference>
<dbReference type="GO" id="GO:0006310">
    <property type="term" value="P:DNA recombination"/>
    <property type="evidence" value="ECO:0007669"/>
    <property type="project" value="UniProtKB-KW"/>
</dbReference>
<gene>
    <name evidence="3" type="ORF">SNAT2548_LOCUS5717</name>
</gene>
<evidence type="ECO:0000313" key="4">
    <source>
        <dbReference type="Proteomes" id="UP000604046"/>
    </source>
</evidence>
<keyword evidence="1" id="KW-0233">DNA recombination</keyword>
<dbReference type="SUPFAM" id="SSF56349">
    <property type="entry name" value="DNA breaking-rejoining enzymes"/>
    <property type="match status" value="1"/>
</dbReference>
<dbReference type="OrthoDB" id="441335at2759"/>
<feature type="region of interest" description="Disordered" evidence="2">
    <location>
        <begin position="677"/>
        <end position="703"/>
    </location>
</feature>